<keyword evidence="3" id="KW-0378">Hydrolase</keyword>
<comment type="similarity">
    <text evidence="1 5">Belongs to the peptidase S8 family.</text>
</comment>
<dbReference type="SMART" id="SM00089">
    <property type="entry name" value="PKD"/>
    <property type="match status" value="1"/>
</dbReference>
<evidence type="ECO:0000256" key="2">
    <source>
        <dbReference type="ARBA" id="ARBA00022670"/>
    </source>
</evidence>
<dbReference type="InterPro" id="IPR013783">
    <property type="entry name" value="Ig-like_fold"/>
</dbReference>
<dbReference type="NCBIfam" id="TIGR04183">
    <property type="entry name" value="Por_Secre_tail"/>
    <property type="match status" value="1"/>
</dbReference>
<protein>
    <submittedName>
        <fullName evidence="8">Por secretion system C-terminal sorting domain-containing protein</fullName>
    </submittedName>
</protein>
<evidence type="ECO:0000256" key="4">
    <source>
        <dbReference type="ARBA" id="ARBA00022825"/>
    </source>
</evidence>
<dbReference type="InterPro" id="IPR036852">
    <property type="entry name" value="Peptidase_S8/S53_dom_sf"/>
</dbReference>
<dbReference type="Gene3D" id="2.60.120.380">
    <property type="match status" value="1"/>
</dbReference>
<dbReference type="InterPro" id="IPR008979">
    <property type="entry name" value="Galactose-bd-like_sf"/>
</dbReference>
<accession>A0A1H5Z4N7</accession>
<dbReference type="PROSITE" id="PS50093">
    <property type="entry name" value="PKD"/>
    <property type="match status" value="1"/>
</dbReference>
<dbReference type="AlphaFoldDB" id="A0A1H5Z4N7"/>
<reference evidence="9" key="1">
    <citation type="submission" date="2016-10" db="EMBL/GenBank/DDBJ databases">
        <authorList>
            <person name="Varghese N."/>
            <person name="Submissions S."/>
        </authorList>
    </citation>
    <scope>NUCLEOTIDE SEQUENCE [LARGE SCALE GENOMIC DNA]</scope>
    <source>
        <strain evidence="9">DSM 17298</strain>
    </source>
</reference>
<feature type="domain" description="PKD" evidence="7">
    <location>
        <begin position="931"/>
        <end position="996"/>
    </location>
</feature>
<dbReference type="PANTHER" id="PTHR43806">
    <property type="entry name" value="PEPTIDASE S8"/>
    <property type="match status" value="1"/>
</dbReference>
<comment type="caution">
    <text evidence="5">Lacks conserved residue(s) required for the propagation of feature annotation.</text>
</comment>
<dbReference type="InterPro" id="IPR026444">
    <property type="entry name" value="Secre_tail"/>
</dbReference>
<evidence type="ECO:0000256" key="6">
    <source>
        <dbReference type="SAM" id="MobiDB-lite"/>
    </source>
</evidence>
<keyword evidence="9" id="KW-1185">Reference proteome</keyword>
<dbReference type="InterPro" id="IPR050131">
    <property type="entry name" value="Peptidase_S8_subtilisin-like"/>
</dbReference>
<evidence type="ECO:0000259" key="7">
    <source>
        <dbReference type="PROSITE" id="PS50093"/>
    </source>
</evidence>
<proteinExistence type="inferred from homology"/>
<evidence type="ECO:0000256" key="5">
    <source>
        <dbReference type="PROSITE-ProRule" id="PRU01240"/>
    </source>
</evidence>
<dbReference type="GO" id="GO:0004252">
    <property type="term" value="F:serine-type endopeptidase activity"/>
    <property type="evidence" value="ECO:0007669"/>
    <property type="project" value="InterPro"/>
</dbReference>
<evidence type="ECO:0000313" key="8">
    <source>
        <dbReference type="EMBL" id="SEG31288.1"/>
    </source>
</evidence>
<dbReference type="SUPFAM" id="SSF49785">
    <property type="entry name" value="Galactose-binding domain-like"/>
    <property type="match status" value="1"/>
</dbReference>
<gene>
    <name evidence="8" type="ORF">SAMN03080598_03332</name>
</gene>
<feature type="compositionally biased region" description="Basic and acidic residues" evidence="6">
    <location>
        <begin position="277"/>
        <end position="287"/>
    </location>
</feature>
<feature type="region of interest" description="Disordered" evidence="6">
    <location>
        <begin position="277"/>
        <end position="301"/>
    </location>
</feature>
<dbReference type="STRING" id="1120964.GCA_001313265_05029"/>
<dbReference type="Pfam" id="PF18911">
    <property type="entry name" value="PKD_4"/>
    <property type="match status" value="1"/>
</dbReference>
<dbReference type="Pfam" id="PF00082">
    <property type="entry name" value="Peptidase_S8"/>
    <property type="match status" value="1"/>
</dbReference>
<dbReference type="EMBL" id="FNVR01000024">
    <property type="protein sequence ID" value="SEG31288.1"/>
    <property type="molecule type" value="Genomic_DNA"/>
</dbReference>
<dbReference type="Gene3D" id="2.60.40.10">
    <property type="entry name" value="Immunoglobulins"/>
    <property type="match status" value="1"/>
</dbReference>
<evidence type="ECO:0000313" key="9">
    <source>
        <dbReference type="Proteomes" id="UP000236736"/>
    </source>
</evidence>
<dbReference type="Proteomes" id="UP000236736">
    <property type="component" value="Unassembled WGS sequence"/>
</dbReference>
<keyword evidence="2" id="KW-0645">Protease</keyword>
<evidence type="ECO:0000256" key="3">
    <source>
        <dbReference type="ARBA" id="ARBA00022801"/>
    </source>
</evidence>
<dbReference type="GO" id="GO:0006508">
    <property type="term" value="P:proteolysis"/>
    <property type="evidence" value="ECO:0007669"/>
    <property type="project" value="UniProtKB-KW"/>
</dbReference>
<evidence type="ECO:0000256" key="1">
    <source>
        <dbReference type="ARBA" id="ARBA00011073"/>
    </source>
</evidence>
<sequence>MERYLKISKFILFVVGILFFTATAYSQVDQSLQAKWDKAKIQSEQNLRGSMNLLRLSKPLNTYSFPFLKEQGGLSLADGYFSKIQYLDESGYPVIFEPHNVNAAITTGVNHLQPGGSLGLNLTGKGLVVGIFDQTRPKRDHSEFGTRLTQVDGSTETLSEHSTHVTGTIMASGVNSGARGMAYEATGWAFNWEADISKMLANAYEPTSKPTGMLISNHSYGVVLGWRRDGANWTWFGNPSISTEEDWRFGFYSNKSQAIDELIYSRPYYSVVWSAGNDRDDRGDGTRPPDGPEDTIGPEGVAKNNITVGAVSQVLDYTGPNSVAVSGFSAWGPTDDGRIKPDLVAMGVNVFSSSINASNQDSYASLSGTSMSAPNVTGSLFLLQQLYGERNPGKFMLASTVKALAIHTAKEAGPAPGPDYMYGWGLLDAKASAELILNEDGGSKLIRELILDQGATYQYEIVSDGITPISATIAWTDPAGNPTGSEVDPTDLMLVNDLDLRIFDEDGVEFFPWTLNPALGSAARGVQNTDNFRDNVEKVLIASPSPKKYIVKVTHKGDLTFGMQPFSLVFTSGAVDGAEETLYWIGGANGDWNDPTKWSFTANGSSAGKIPDTGTRVVFDGPAGQNITVNVTSASNAFSVNVFGDQLLTLDLKSQPLVVSNGFRVSNQITEIKNGAIVFDSESTNELLVEFGQTLFENTQLKFNGGNWRVISGSKLDEVEVNTYVKFDMPILEAKQIQILAEGNLEGNFETLKFSESLTVNSVAQLKEGLTAQFEGSTGQFSNSSAVEFSNLETLSGTLQLISDGIENLEIKDGKVVLGSTSVEVESLELGAGSALEFSQVGTFTVLDGIISTASSQSKALISGLTEGSMLLFDVYKKLCLDHLNVINVNKTGQGIVNLGTGATIENASGWLSQDCEEVLFAKFESTFTCVGAAVNFENQSEGAVSTYLWEFGPGITSTLENPIFVFDAPGIYPVKLTISNSMGSTSFIEEVEISANDLSKPVIVINGSQLTSQQPGDSYQWYQNGQPVAGANQRSFVAEDDGSYQVAIFDASCNRISDPVIISALPEPDLSRFGIFVGPIPSYDQVIVRVNNEYKGPIKFSIVDVAGRIYSSRSAGKNSAEFSEIITLPSRAGLYILRIETNSLSLHKKLIKH</sequence>
<dbReference type="InterPro" id="IPR022409">
    <property type="entry name" value="PKD/Chitinase_dom"/>
</dbReference>
<dbReference type="SUPFAM" id="SSF52743">
    <property type="entry name" value="Subtilisin-like"/>
    <property type="match status" value="1"/>
</dbReference>
<dbReference type="PROSITE" id="PS00138">
    <property type="entry name" value="SUBTILASE_SER"/>
    <property type="match status" value="1"/>
</dbReference>
<dbReference type="SUPFAM" id="SSF49299">
    <property type="entry name" value="PKD domain"/>
    <property type="match status" value="1"/>
</dbReference>
<dbReference type="InterPro" id="IPR023828">
    <property type="entry name" value="Peptidase_S8_Ser-AS"/>
</dbReference>
<dbReference type="CDD" id="cd04842">
    <property type="entry name" value="Peptidases_S8_Kp43_protease"/>
    <property type="match status" value="1"/>
</dbReference>
<dbReference type="InterPro" id="IPR000601">
    <property type="entry name" value="PKD_dom"/>
</dbReference>
<dbReference type="PANTHER" id="PTHR43806:SF11">
    <property type="entry name" value="CEREVISIN-RELATED"/>
    <property type="match status" value="1"/>
</dbReference>
<dbReference type="CDD" id="cd00146">
    <property type="entry name" value="PKD"/>
    <property type="match status" value="1"/>
</dbReference>
<dbReference type="InterPro" id="IPR035986">
    <property type="entry name" value="PKD_dom_sf"/>
</dbReference>
<dbReference type="InterPro" id="IPR034058">
    <property type="entry name" value="TagA/B/C/D_pept_dom"/>
</dbReference>
<dbReference type="Gene3D" id="3.40.50.200">
    <property type="entry name" value="Peptidase S8/S53 domain"/>
    <property type="match status" value="1"/>
</dbReference>
<dbReference type="PROSITE" id="PS51892">
    <property type="entry name" value="SUBTILASE"/>
    <property type="match status" value="1"/>
</dbReference>
<dbReference type="InterPro" id="IPR000209">
    <property type="entry name" value="Peptidase_S8/S53_dom"/>
</dbReference>
<name>A0A1H5Z4N7_9BACT</name>
<organism evidence="8 9">
    <name type="scientific">Algoriphagus boritolerans DSM 17298 = JCM 18970</name>
    <dbReference type="NCBI Taxonomy" id="1120964"/>
    <lineage>
        <taxon>Bacteria</taxon>
        <taxon>Pseudomonadati</taxon>
        <taxon>Bacteroidota</taxon>
        <taxon>Cytophagia</taxon>
        <taxon>Cytophagales</taxon>
        <taxon>Cyclobacteriaceae</taxon>
        <taxon>Algoriphagus</taxon>
    </lineage>
</organism>
<keyword evidence="4" id="KW-0720">Serine protease</keyword>